<protein>
    <submittedName>
        <fullName evidence="1">Uncharacterized protein</fullName>
    </submittedName>
</protein>
<organism evidence="1 2">
    <name type="scientific">Hibiscus sabdariffa</name>
    <name type="common">roselle</name>
    <dbReference type="NCBI Taxonomy" id="183260"/>
    <lineage>
        <taxon>Eukaryota</taxon>
        <taxon>Viridiplantae</taxon>
        <taxon>Streptophyta</taxon>
        <taxon>Embryophyta</taxon>
        <taxon>Tracheophyta</taxon>
        <taxon>Spermatophyta</taxon>
        <taxon>Magnoliopsida</taxon>
        <taxon>eudicotyledons</taxon>
        <taxon>Gunneridae</taxon>
        <taxon>Pentapetalae</taxon>
        <taxon>rosids</taxon>
        <taxon>malvids</taxon>
        <taxon>Malvales</taxon>
        <taxon>Malvaceae</taxon>
        <taxon>Malvoideae</taxon>
        <taxon>Hibiscus</taxon>
    </lineage>
</organism>
<keyword evidence="2" id="KW-1185">Reference proteome</keyword>
<name>A0ABR2BXK1_9ROSI</name>
<evidence type="ECO:0000313" key="1">
    <source>
        <dbReference type="EMBL" id="KAK8511847.1"/>
    </source>
</evidence>
<proteinExistence type="predicted"/>
<reference evidence="1 2" key="1">
    <citation type="journal article" date="2024" name="G3 (Bethesda)">
        <title>Genome assembly of Hibiscus sabdariffa L. provides insights into metabolisms of medicinal natural products.</title>
        <authorList>
            <person name="Kim T."/>
        </authorList>
    </citation>
    <scope>NUCLEOTIDE SEQUENCE [LARGE SCALE GENOMIC DNA]</scope>
    <source>
        <strain evidence="1">TK-2024</strain>
        <tissue evidence="1">Old leaves</tissue>
    </source>
</reference>
<comment type="caution">
    <text evidence="1">The sequence shown here is derived from an EMBL/GenBank/DDBJ whole genome shotgun (WGS) entry which is preliminary data.</text>
</comment>
<dbReference type="Proteomes" id="UP001472677">
    <property type="component" value="Unassembled WGS sequence"/>
</dbReference>
<gene>
    <name evidence="1" type="ORF">V6N12_000887</name>
</gene>
<sequence length="74" mass="8168">MPLRSAAFSHFDQSAVQDLSSGGDTVVGTVNRNLGRHYLLRQEFGRELGHVPFVVAESWAGYMPQQEFGQVGQC</sequence>
<evidence type="ECO:0000313" key="2">
    <source>
        <dbReference type="Proteomes" id="UP001472677"/>
    </source>
</evidence>
<accession>A0ABR2BXK1</accession>
<dbReference type="EMBL" id="JBBPBM010000077">
    <property type="protein sequence ID" value="KAK8511847.1"/>
    <property type="molecule type" value="Genomic_DNA"/>
</dbReference>